<evidence type="ECO:0008006" key="3">
    <source>
        <dbReference type="Google" id="ProtNLM"/>
    </source>
</evidence>
<comment type="caution">
    <text evidence="1">The sequence shown here is derived from an EMBL/GenBank/DDBJ whole genome shotgun (WGS) entry which is preliminary data.</text>
</comment>
<dbReference type="EMBL" id="QJKJ01006588">
    <property type="protein sequence ID" value="RDX86185.1"/>
    <property type="molecule type" value="Genomic_DNA"/>
</dbReference>
<evidence type="ECO:0000313" key="1">
    <source>
        <dbReference type="EMBL" id="RDX86185.1"/>
    </source>
</evidence>
<reference evidence="1" key="1">
    <citation type="submission" date="2018-05" db="EMBL/GenBank/DDBJ databases">
        <title>Draft genome of Mucuna pruriens seed.</title>
        <authorList>
            <person name="Nnadi N.E."/>
            <person name="Vos R."/>
            <person name="Hasami M.H."/>
            <person name="Devisetty U.K."/>
            <person name="Aguiy J.C."/>
        </authorList>
    </citation>
    <scope>NUCLEOTIDE SEQUENCE [LARGE SCALE GENOMIC DNA]</scope>
    <source>
        <strain evidence="1">JCA_2017</strain>
    </source>
</reference>
<proteinExistence type="predicted"/>
<name>A0A371G6L4_MUCPR</name>
<accession>A0A371G6L4</accession>
<sequence length="135" mass="15439">MALFYMLGHKVISNTSSMFEMACYIKKGPTLVMSTAYHPQTDGQFRALNHCIEMYLGCFFMSIHRDKLLSTLKLNLARAQNRMKQIADRKRVDVGFQIGDMERDSSQQYWPLPLGTFEDGPQHLPELICITNTGS</sequence>
<evidence type="ECO:0000313" key="2">
    <source>
        <dbReference type="Proteomes" id="UP000257109"/>
    </source>
</evidence>
<feature type="non-terminal residue" evidence="1">
    <location>
        <position position="1"/>
    </location>
</feature>
<dbReference type="AlphaFoldDB" id="A0A371G6L4"/>
<keyword evidence="2" id="KW-1185">Reference proteome</keyword>
<gene>
    <name evidence="1" type="ORF">CR513_32508</name>
</gene>
<organism evidence="1 2">
    <name type="scientific">Mucuna pruriens</name>
    <name type="common">Velvet bean</name>
    <name type="synonym">Dolichos pruriens</name>
    <dbReference type="NCBI Taxonomy" id="157652"/>
    <lineage>
        <taxon>Eukaryota</taxon>
        <taxon>Viridiplantae</taxon>
        <taxon>Streptophyta</taxon>
        <taxon>Embryophyta</taxon>
        <taxon>Tracheophyta</taxon>
        <taxon>Spermatophyta</taxon>
        <taxon>Magnoliopsida</taxon>
        <taxon>eudicotyledons</taxon>
        <taxon>Gunneridae</taxon>
        <taxon>Pentapetalae</taxon>
        <taxon>rosids</taxon>
        <taxon>fabids</taxon>
        <taxon>Fabales</taxon>
        <taxon>Fabaceae</taxon>
        <taxon>Papilionoideae</taxon>
        <taxon>50 kb inversion clade</taxon>
        <taxon>NPAAA clade</taxon>
        <taxon>indigoferoid/millettioid clade</taxon>
        <taxon>Phaseoleae</taxon>
        <taxon>Mucuna</taxon>
    </lineage>
</organism>
<protein>
    <recommendedName>
        <fullName evidence="3">Integrase catalytic domain-containing protein</fullName>
    </recommendedName>
</protein>
<dbReference type="Proteomes" id="UP000257109">
    <property type="component" value="Unassembled WGS sequence"/>
</dbReference>